<feature type="domain" description="EGF-like" evidence="11">
    <location>
        <begin position="449"/>
        <end position="485"/>
    </location>
</feature>
<dbReference type="GO" id="GO:0043005">
    <property type="term" value="C:neuron projection"/>
    <property type="evidence" value="ECO:0007669"/>
    <property type="project" value="UniProtKB-ARBA"/>
</dbReference>
<keyword evidence="9" id="KW-0472">Membrane</keyword>
<evidence type="ECO:0000256" key="1">
    <source>
        <dbReference type="ARBA" id="ARBA00022473"/>
    </source>
</evidence>
<keyword evidence="13" id="KW-1185">Reference proteome</keyword>
<dbReference type="Pfam" id="PF00008">
    <property type="entry name" value="EGF"/>
    <property type="match status" value="1"/>
</dbReference>
<dbReference type="GO" id="GO:0007219">
    <property type="term" value="P:Notch signaling pathway"/>
    <property type="evidence" value="ECO:0007669"/>
    <property type="project" value="TreeGrafter"/>
</dbReference>
<dbReference type="PANTHER" id="PTHR12916:SF4">
    <property type="entry name" value="UNINFLATABLE, ISOFORM C"/>
    <property type="match status" value="1"/>
</dbReference>
<sequence>SHGRRRSLLPLRCVSGQDPLHILGVQPVDGTSDVDLLVAVERPEKPGGGGRMGGFYTPQEVAAKLREARGQLRGVLAGAVAVGGVCSGELECGDKVCEQMLAMEAGSLLTYTTERVSLVSLPFRRIETCTCPRGACPAPVELCEGQSCPADMQCVRSGPTAPSVCQCLPERLEECAGRSSLSFSGNSYIKYKVTESGQSGQSSQGGEMKLGLSVRTLQTSGVIMFTRVNPCTMLKIEGGRLWFQLDCDNTLGIMGISGRQINDGLWHAVALELTSNYTLLSLDDSYVERRRAARAPVRLWPVAPESSFFFGAQVRPPAAGGQGARAQDGFQGCLGRLTLNGRELPLLNKRSRYAEIAGLSEVEPGCVLYPDPCVSAPCLNGAMCASLPLGGFGCTCISGFTGGRCESPVTPCTPNPCQAGGECQAMEGGASGFVCECPPGLIGLTCDEDVDECEHADCGNGGECVNTPGSFYCNCTMGDEDGTCGGAGDGYPLSYVGPGEIIGIGVLAFVIILLLILFVIFRKKIQFRKDSAGAAGVIGRVDCGDVGGGLTGPPQVVVRPNAHSPFSFRAATAGRPPILPSQLSKFLSETSNVRSNRRGVAVCSVAPTNLPPPSPCRRLSRHSPAHKVSWDGGASHAPAEVRRRDEREDEWSLRAFEMERTDASEAYHWDSSRQSSGWFSPSRLRPPEVGSHYDLSDAQQNIRRGGSTRSLQLDYPIQVPSGDRGRESLSEARRRAFQWEKNQSGEWQRTRWPGGQGRQQSSEESPVYEEYREPRRDSDPSEETEALYDTLPPTREAYDGYPSSPPGLSLHPAQLLPPLRAWASGSREGGGGNLGSAAITGSGDELERLLNLVSLRARRATRTNRTSTGSEPAAGGGGFK</sequence>
<feature type="compositionally biased region" description="Basic and acidic residues" evidence="8">
    <location>
        <begin position="639"/>
        <end position="648"/>
    </location>
</feature>
<dbReference type="InterPro" id="IPR018097">
    <property type="entry name" value="EGF_Ca-bd_CS"/>
</dbReference>
<feature type="compositionally biased region" description="Basic and acidic residues" evidence="8">
    <location>
        <begin position="723"/>
        <end position="738"/>
    </location>
</feature>
<dbReference type="CDD" id="cd00054">
    <property type="entry name" value="EGF_CA"/>
    <property type="match status" value="3"/>
</dbReference>
<evidence type="ECO:0000256" key="3">
    <source>
        <dbReference type="ARBA" id="ARBA00022729"/>
    </source>
</evidence>
<evidence type="ECO:0000259" key="10">
    <source>
        <dbReference type="PROSITE" id="PS50025"/>
    </source>
</evidence>
<feature type="disulfide bond" evidence="7">
    <location>
        <begin position="396"/>
        <end position="405"/>
    </location>
</feature>
<dbReference type="SMART" id="SM00181">
    <property type="entry name" value="EGF"/>
    <property type="match status" value="3"/>
</dbReference>
<dbReference type="STRING" id="109280.ENSHCOP00000004451"/>
<dbReference type="Gene3D" id="2.10.25.10">
    <property type="entry name" value="Laminin"/>
    <property type="match status" value="3"/>
</dbReference>
<dbReference type="GO" id="GO:0001764">
    <property type="term" value="P:neuron migration"/>
    <property type="evidence" value="ECO:0007669"/>
    <property type="project" value="UniProtKB-ARBA"/>
</dbReference>
<keyword evidence="5 7" id="KW-1015">Disulfide bond</keyword>
<keyword evidence="9" id="KW-0812">Transmembrane</keyword>
<evidence type="ECO:0000256" key="7">
    <source>
        <dbReference type="PROSITE-ProRule" id="PRU00076"/>
    </source>
</evidence>
<comment type="caution">
    <text evidence="7">Lacks conserved residue(s) required for the propagation of feature annotation.</text>
</comment>
<feature type="disulfide bond" evidence="7">
    <location>
        <begin position="475"/>
        <end position="484"/>
    </location>
</feature>
<evidence type="ECO:0000256" key="6">
    <source>
        <dbReference type="ARBA" id="ARBA00023180"/>
    </source>
</evidence>
<proteinExistence type="predicted"/>
<dbReference type="SMART" id="SM00282">
    <property type="entry name" value="LamG"/>
    <property type="match status" value="1"/>
</dbReference>
<evidence type="ECO:0000313" key="13">
    <source>
        <dbReference type="Proteomes" id="UP000264820"/>
    </source>
</evidence>
<feature type="transmembrane region" description="Helical" evidence="9">
    <location>
        <begin position="501"/>
        <end position="521"/>
    </location>
</feature>
<dbReference type="PROSITE" id="PS00010">
    <property type="entry name" value="ASX_HYDROXYL"/>
    <property type="match status" value="1"/>
</dbReference>
<feature type="region of interest" description="Disordered" evidence="8">
    <location>
        <begin position="856"/>
        <end position="880"/>
    </location>
</feature>
<dbReference type="FunFam" id="2.10.25.10:FF:000172">
    <property type="entry name" value="FAT atypical cadherin 3"/>
    <property type="match status" value="1"/>
</dbReference>
<dbReference type="GO" id="GO:0005112">
    <property type="term" value="F:Notch binding"/>
    <property type="evidence" value="ECO:0007669"/>
    <property type="project" value="TreeGrafter"/>
</dbReference>
<dbReference type="Ensembl" id="ENSHCOT00000007021.1">
    <property type="protein sequence ID" value="ENSHCOP00000004451.1"/>
    <property type="gene ID" value="ENSHCOG00000005918.1"/>
</dbReference>
<dbReference type="GO" id="GO:0048646">
    <property type="term" value="P:anatomical structure formation involved in morphogenesis"/>
    <property type="evidence" value="ECO:0007669"/>
    <property type="project" value="UniProtKB-ARBA"/>
</dbReference>
<accession>A0A3Q2XVT1</accession>
<evidence type="ECO:0000256" key="8">
    <source>
        <dbReference type="SAM" id="MobiDB-lite"/>
    </source>
</evidence>
<dbReference type="PROSITE" id="PS01187">
    <property type="entry name" value="EGF_CA"/>
    <property type="match status" value="1"/>
</dbReference>
<dbReference type="PROSITE" id="PS50026">
    <property type="entry name" value="EGF_3"/>
    <property type="match status" value="3"/>
</dbReference>
<protein>
    <submittedName>
        <fullName evidence="12">Uncharacterized protein</fullName>
    </submittedName>
</protein>
<keyword evidence="2 7" id="KW-0245">EGF-like domain</keyword>
<dbReference type="GeneTree" id="ENSGT00940000154981"/>
<dbReference type="GO" id="GO:0005509">
    <property type="term" value="F:calcium ion binding"/>
    <property type="evidence" value="ECO:0007669"/>
    <property type="project" value="InterPro"/>
</dbReference>
<feature type="region of interest" description="Disordered" evidence="8">
    <location>
        <begin position="704"/>
        <end position="786"/>
    </location>
</feature>
<dbReference type="InterPro" id="IPR001881">
    <property type="entry name" value="EGF-like_Ca-bd_dom"/>
</dbReference>
<dbReference type="SUPFAM" id="SSF49899">
    <property type="entry name" value="Concanavalin A-like lectins/glucanases"/>
    <property type="match status" value="1"/>
</dbReference>
<dbReference type="PROSITE" id="PS01186">
    <property type="entry name" value="EGF_2"/>
    <property type="match status" value="1"/>
</dbReference>
<reference evidence="12" key="1">
    <citation type="submission" date="2025-08" db="UniProtKB">
        <authorList>
            <consortium name="Ensembl"/>
        </authorList>
    </citation>
    <scope>IDENTIFICATION</scope>
</reference>
<dbReference type="GO" id="GO:0048667">
    <property type="term" value="P:cell morphogenesis involved in neuron differentiation"/>
    <property type="evidence" value="ECO:0007669"/>
    <property type="project" value="UniProtKB-ARBA"/>
</dbReference>
<keyword evidence="6" id="KW-0325">Glycoprotein</keyword>
<feature type="disulfide bond" evidence="7">
    <location>
        <begin position="437"/>
        <end position="446"/>
    </location>
</feature>
<keyword evidence="3" id="KW-0732">Signal</keyword>
<dbReference type="InterPro" id="IPR001791">
    <property type="entry name" value="Laminin_G"/>
</dbReference>
<name>A0A3Q2XVT1_HIPCM</name>
<evidence type="ECO:0000259" key="11">
    <source>
        <dbReference type="PROSITE" id="PS50026"/>
    </source>
</evidence>
<feature type="region of interest" description="Disordered" evidence="8">
    <location>
        <begin position="614"/>
        <end position="648"/>
    </location>
</feature>
<dbReference type="Proteomes" id="UP000264820">
    <property type="component" value="Unplaced"/>
</dbReference>
<organism evidence="12 13">
    <name type="scientific">Hippocampus comes</name>
    <name type="common">Tiger tail seahorse</name>
    <dbReference type="NCBI Taxonomy" id="109280"/>
    <lineage>
        <taxon>Eukaryota</taxon>
        <taxon>Metazoa</taxon>
        <taxon>Chordata</taxon>
        <taxon>Craniata</taxon>
        <taxon>Vertebrata</taxon>
        <taxon>Euteleostomi</taxon>
        <taxon>Actinopterygii</taxon>
        <taxon>Neopterygii</taxon>
        <taxon>Teleostei</taxon>
        <taxon>Neoteleostei</taxon>
        <taxon>Acanthomorphata</taxon>
        <taxon>Syngnathiaria</taxon>
        <taxon>Syngnathiformes</taxon>
        <taxon>Syngnathoidei</taxon>
        <taxon>Syngnathidae</taxon>
        <taxon>Hippocampus</taxon>
    </lineage>
</organism>
<dbReference type="InterPro" id="IPR013320">
    <property type="entry name" value="ConA-like_dom_sf"/>
</dbReference>
<feature type="compositionally biased region" description="Basic and acidic residues" evidence="8">
    <location>
        <begin position="769"/>
        <end position="779"/>
    </location>
</feature>
<dbReference type="PROSITE" id="PS00022">
    <property type="entry name" value="EGF_1"/>
    <property type="match status" value="2"/>
</dbReference>
<dbReference type="CDD" id="cd00110">
    <property type="entry name" value="LamG"/>
    <property type="match status" value="1"/>
</dbReference>
<evidence type="ECO:0000313" key="12">
    <source>
        <dbReference type="Ensembl" id="ENSHCOP00000004451.1"/>
    </source>
</evidence>
<dbReference type="PROSITE" id="PS50025">
    <property type="entry name" value="LAM_G_DOMAIN"/>
    <property type="match status" value="1"/>
</dbReference>
<feature type="domain" description="EGF-like" evidence="11">
    <location>
        <begin position="369"/>
        <end position="406"/>
    </location>
</feature>
<evidence type="ECO:0000256" key="2">
    <source>
        <dbReference type="ARBA" id="ARBA00022536"/>
    </source>
</evidence>
<reference evidence="12" key="2">
    <citation type="submission" date="2025-09" db="UniProtKB">
        <authorList>
            <consortium name="Ensembl"/>
        </authorList>
    </citation>
    <scope>IDENTIFICATION</scope>
</reference>
<dbReference type="OMA" id="XIVDGKL"/>
<dbReference type="Gene3D" id="2.60.120.200">
    <property type="match status" value="1"/>
</dbReference>
<keyword evidence="9" id="KW-1133">Transmembrane helix</keyword>
<dbReference type="GO" id="GO:0009887">
    <property type="term" value="P:animal organ morphogenesis"/>
    <property type="evidence" value="ECO:0007669"/>
    <property type="project" value="UniProtKB-ARBA"/>
</dbReference>
<dbReference type="SUPFAM" id="SSF57196">
    <property type="entry name" value="EGF/Laminin"/>
    <property type="match status" value="3"/>
</dbReference>
<dbReference type="PANTHER" id="PTHR12916">
    <property type="entry name" value="CYTOCHROME C OXIDASE POLYPEPTIDE VIC-2"/>
    <property type="match status" value="1"/>
</dbReference>
<feature type="domain" description="Laminin G" evidence="10">
    <location>
        <begin position="178"/>
        <end position="366"/>
    </location>
</feature>
<dbReference type="InterPro" id="IPR000152">
    <property type="entry name" value="EGF-type_Asp/Asn_hydroxyl_site"/>
</dbReference>
<evidence type="ECO:0000256" key="9">
    <source>
        <dbReference type="SAM" id="Phobius"/>
    </source>
</evidence>
<dbReference type="GO" id="GO:0016358">
    <property type="term" value="P:dendrite development"/>
    <property type="evidence" value="ECO:0007669"/>
    <property type="project" value="UniProtKB-ARBA"/>
</dbReference>
<dbReference type="Pfam" id="PF02210">
    <property type="entry name" value="Laminin_G_2"/>
    <property type="match status" value="1"/>
</dbReference>
<keyword evidence="4" id="KW-0677">Repeat</keyword>
<dbReference type="AlphaFoldDB" id="A0A3Q2XVT1"/>
<dbReference type="SMART" id="SM00179">
    <property type="entry name" value="EGF_CA"/>
    <property type="match status" value="3"/>
</dbReference>
<evidence type="ECO:0000256" key="5">
    <source>
        <dbReference type="ARBA" id="ARBA00023157"/>
    </source>
</evidence>
<dbReference type="InterPro" id="IPR000742">
    <property type="entry name" value="EGF"/>
</dbReference>
<evidence type="ECO:0000256" key="4">
    <source>
        <dbReference type="ARBA" id="ARBA00022737"/>
    </source>
</evidence>
<feature type="domain" description="EGF-like" evidence="11">
    <location>
        <begin position="408"/>
        <end position="447"/>
    </location>
</feature>
<keyword evidence="1" id="KW-0217">Developmental protein</keyword>